<dbReference type="EMBL" id="JBHSZP010000034">
    <property type="protein sequence ID" value="MFC7091229.1"/>
    <property type="molecule type" value="Genomic_DNA"/>
</dbReference>
<evidence type="ECO:0000313" key="1">
    <source>
        <dbReference type="EMBL" id="MFC7091229.1"/>
    </source>
</evidence>
<organism evidence="1 2">
    <name type="scientific">Halomonas salifodinae</name>
    <dbReference type="NCBI Taxonomy" id="438745"/>
    <lineage>
        <taxon>Bacteria</taxon>
        <taxon>Pseudomonadati</taxon>
        <taxon>Pseudomonadota</taxon>
        <taxon>Gammaproteobacteria</taxon>
        <taxon>Oceanospirillales</taxon>
        <taxon>Halomonadaceae</taxon>
        <taxon>Halomonas</taxon>
    </lineage>
</organism>
<accession>A0ABW2F2U7</accession>
<proteinExistence type="predicted"/>
<dbReference type="Proteomes" id="UP001596411">
    <property type="component" value="Unassembled WGS sequence"/>
</dbReference>
<dbReference type="RefSeq" id="WP_346064211.1">
    <property type="nucleotide sequence ID" value="NZ_BAAADR010000046.1"/>
</dbReference>
<comment type="caution">
    <text evidence="1">The sequence shown here is derived from an EMBL/GenBank/DDBJ whole genome shotgun (WGS) entry which is preliminary data.</text>
</comment>
<reference evidence="2" key="1">
    <citation type="journal article" date="2019" name="Int. J. Syst. Evol. Microbiol.">
        <title>The Global Catalogue of Microorganisms (GCM) 10K type strain sequencing project: providing services to taxonomists for standard genome sequencing and annotation.</title>
        <authorList>
            <consortium name="The Broad Institute Genomics Platform"/>
            <consortium name="The Broad Institute Genome Sequencing Center for Infectious Disease"/>
            <person name="Wu L."/>
            <person name="Ma J."/>
        </authorList>
    </citation>
    <scope>NUCLEOTIDE SEQUENCE [LARGE SCALE GENOMIC DNA]</scope>
    <source>
        <strain evidence="2">CGMCC 1.13666</strain>
    </source>
</reference>
<sequence length="50" mass="5394">MRDLPGAPRWAGPLFGLSRQLPKALSLEARIQGGAEPLMGLAEEAFYPVD</sequence>
<evidence type="ECO:0000313" key="2">
    <source>
        <dbReference type="Proteomes" id="UP001596411"/>
    </source>
</evidence>
<keyword evidence="2" id="KW-1185">Reference proteome</keyword>
<gene>
    <name evidence="1" type="ORF">ACFQH5_16925</name>
</gene>
<protein>
    <submittedName>
        <fullName evidence="1">Uncharacterized protein</fullName>
    </submittedName>
</protein>
<name>A0ABW2F2U7_9GAMM</name>